<dbReference type="PANTHER" id="PTHR48108:SF26">
    <property type="entry name" value="CBS DOMAIN-CONTAINING PROTEIN DDB_G0289609"/>
    <property type="match status" value="1"/>
</dbReference>
<keyword evidence="1" id="KW-0677">Repeat</keyword>
<keyword evidence="2" id="KW-0129">CBS domain</keyword>
<name>A0A2S9YVQ8_9BACT</name>
<dbReference type="InterPro" id="IPR000644">
    <property type="entry name" value="CBS_dom"/>
</dbReference>
<dbReference type="EMBL" id="PVNL01000030">
    <property type="protein sequence ID" value="PRQ09188.1"/>
    <property type="molecule type" value="Genomic_DNA"/>
</dbReference>
<dbReference type="InterPro" id="IPR046342">
    <property type="entry name" value="CBS_dom_sf"/>
</dbReference>
<accession>A0A2S9YVQ8</accession>
<comment type="caution">
    <text evidence="4">The sequence shown here is derived from an EMBL/GenBank/DDBJ whole genome shotgun (WGS) entry which is preliminary data.</text>
</comment>
<dbReference type="Gene3D" id="3.10.580.10">
    <property type="entry name" value="CBS-domain"/>
    <property type="match status" value="1"/>
</dbReference>
<evidence type="ECO:0000256" key="1">
    <source>
        <dbReference type="ARBA" id="ARBA00022737"/>
    </source>
</evidence>
<dbReference type="SUPFAM" id="SSF54631">
    <property type="entry name" value="CBS-domain pair"/>
    <property type="match status" value="1"/>
</dbReference>
<dbReference type="Proteomes" id="UP000238823">
    <property type="component" value="Unassembled WGS sequence"/>
</dbReference>
<sequence>MRPLQVPLVSDVMTQKVFAVGPDTSLETAARLFAQKRVSGAPVVNASGEVVGVVSASDLIDPDRDRGAGVGNAHYYSLENGHALEFGDPTVGRDGTVREVMTPSVLRIGPDQSIVEAGRVMVSKAVHRLLVTDDKHVLVGIVSVMDLVRGFVETEPQ</sequence>
<dbReference type="Pfam" id="PF00571">
    <property type="entry name" value="CBS"/>
    <property type="match status" value="2"/>
</dbReference>
<reference evidence="4 5" key="1">
    <citation type="submission" date="2018-03" db="EMBL/GenBank/DDBJ databases">
        <title>Draft Genome Sequences of the Obligatory Marine Myxobacteria Enhygromyxa salina SWB007.</title>
        <authorList>
            <person name="Poehlein A."/>
            <person name="Moghaddam J.A."/>
            <person name="Harms H."/>
            <person name="Alanjari M."/>
            <person name="Koenig G.M."/>
            <person name="Daniel R."/>
            <person name="Schaeberle T.F."/>
        </authorList>
    </citation>
    <scope>NUCLEOTIDE SEQUENCE [LARGE SCALE GENOMIC DNA]</scope>
    <source>
        <strain evidence="4 5">SWB007</strain>
    </source>
</reference>
<dbReference type="RefSeq" id="WP_106088220.1">
    <property type="nucleotide sequence ID" value="NZ_PVNL01000030.1"/>
</dbReference>
<dbReference type="SMART" id="SM00116">
    <property type="entry name" value="CBS"/>
    <property type="match status" value="2"/>
</dbReference>
<evidence type="ECO:0000256" key="2">
    <source>
        <dbReference type="PROSITE-ProRule" id="PRU00703"/>
    </source>
</evidence>
<dbReference type="AlphaFoldDB" id="A0A2S9YVQ8"/>
<evidence type="ECO:0000313" key="4">
    <source>
        <dbReference type="EMBL" id="PRQ09188.1"/>
    </source>
</evidence>
<dbReference type="InterPro" id="IPR051462">
    <property type="entry name" value="CBS_domain-containing"/>
</dbReference>
<dbReference type="CDD" id="cd04586">
    <property type="entry name" value="CBS_pair_BON_assoc"/>
    <property type="match status" value="1"/>
</dbReference>
<dbReference type="PROSITE" id="PS51371">
    <property type="entry name" value="CBS"/>
    <property type="match status" value="2"/>
</dbReference>
<feature type="domain" description="CBS" evidence="3">
    <location>
        <begin position="101"/>
        <end position="157"/>
    </location>
</feature>
<evidence type="ECO:0000259" key="3">
    <source>
        <dbReference type="PROSITE" id="PS51371"/>
    </source>
</evidence>
<dbReference type="OrthoDB" id="9811720at2"/>
<feature type="domain" description="CBS" evidence="3">
    <location>
        <begin position="13"/>
        <end position="70"/>
    </location>
</feature>
<dbReference type="PANTHER" id="PTHR48108">
    <property type="entry name" value="CBS DOMAIN-CONTAINING PROTEIN CBSX2, CHLOROPLASTIC"/>
    <property type="match status" value="1"/>
</dbReference>
<protein>
    <submittedName>
        <fullName evidence="4">Inosine 5'-monophosphate dehydrogenase</fullName>
    </submittedName>
</protein>
<proteinExistence type="predicted"/>
<organism evidence="4 5">
    <name type="scientific">Enhygromyxa salina</name>
    <dbReference type="NCBI Taxonomy" id="215803"/>
    <lineage>
        <taxon>Bacteria</taxon>
        <taxon>Pseudomonadati</taxon>
        <taxon>Myxococcota</taxon>
        <taxon>Polyangia</taxon>
        <taxon>Nannocystales</taxon>
        <taxon>Nannocystaceae</taxon>
        <taxon>Enhygromyxa</taxon>
    </lineage>
</organism>
<gene>
    <name evidence="4" type="ORF">ENSA7_11780</name>
</gene>
<evidence type="ECO:0000313" key="5">
    <source>
        <dbReference type="Proteomes" id="UP000238823"/>
    </source>
</evidence>